<reference evidence="12" key="1">
    <citation type="submission" date="2022-12" db="EMBL/GenBank/DDBJ databases">
        <authorList>
            <person name="Petersen C."/>
        </authorList>
    </citation>
    <scope>NUCLEOTIDE SEQUENCE</scope>
    <source>
        <strain evidence="12">IBT 35675</strain>
    </source>
</reference>
<evidence type="ECO:0000313" key="12">
    <source>
        <dbReference type="EMBL" id="KAJ5346719.1"/>
    </source>
</evidence>
<dbReference type="PANTHER" id="PTHR24343:SF558">
    <property type="entry name" value="PROTEIN KINASE DOMAIN-CONTAINING PROTEIN"/>
    <property type="match status" value="1"/>
</dbReference>
<evidence type="ECO:0000256" key="10">
    <source>
        <dbReference type="RuleBase" id="RU000304"/>
    </source>
</evidence>
<reference evidence="12" key="2">
    <citation type="journal article" date="2023" name="IMA Fungus">
        <title>Comparative genomic study of the Penicillium genus elucidates a diverse pangenome and 15 lateral gene transfer events.</title>
        <authorList>
            <person name="Petersen C."/>
            <person name="Sorensen T."/>
            <person name="Nielsen M.R."/>
            <person name="Sondergaard T.E."/>
            <person name="Sorensen J.L."/>
            <person name="Fitzpatrick D.A."/>
            <person name="Frisvad J.C."/>
            <person name="Nielsen K.L."/>
        </authorList>
    </citation>
    <scope>NUCLEOTIDE SEQUENCE</scope>
    <source>
        <strain evidence="12">IBT 35675</strain>
    </source>
</reference>
<dbReference type="InterPro" id="IPR017441">
    <property type="entry name" value="Protein_kinase_ATP_BS"/>
</dbReference>
<dbReference type="PANTHER" id="PTHR24343">
    <property type="entry name" value="SERINE/THREONINE KINASE"/>
    <property type="match status" value="1"/>
</dbReference>
<dbReference type="EMBL" id="JAPZBR010000007">
    <property type="protein sequence ID" value="KAJ5346719.1"/>
    <property type="molecule type" value="Genomic_DNA"/>
</dbReference>
<dbReference type="PROSITE" id="PS00107">
    <property type="entry name" value="PROTEIN_KINASE_ATP"/>
    <property type="match status" value="1"/>
</dbReference>
<dbReference type="GO" id="GO:0030003">
    <property type="term" value="P:intracellular monoatomic cation homeostasis"/>
    <property type="evidence" value="ECO:0007669"/>
    <property type="project" value="TreeGrafter"/>
</dbReference>
<dbReference type="InterPro" id="IPR000719">
    <property type="entry name" value="Prot_kinase_dom"/>
</dbReference>
<dbReference type="EC" id="2.7.11.1" evidence="1"/>
<dbReference type="InterPro" id="IPR008271">
    <property type="entry name" value="Ser/Thr_kinase_AS"/>
</dbReference>
<evidence type="ECO:0000256" key="8">
    <source>
        <dbReference type="ARBA" id="ARBA00048679"/>
    </source>
</evidence>
<name>A0A9W9UMW9_PENBR</name>
<keyword evidence="4 9" id="KW-0547">Nucleotide-binding</keyword>
<evidence type="ECO:0000256" key="3">
    <source>
        <dbReference type="ARBA" id="ARBA00022679"/>
    </source>
</evidence>
<evidence type="ECO:0000313" key="13">
    <source>
        <dbReference type="Proteomes" id="UP001148299"/>
    </source>
</evidence>
<dbReference type="PROSITE" id="PS00108">
    <property type="entry name" value="PROTEIN_KINASE_ST"/>
    <property type="match status" value="1"/>
</dbReference>
<evidence type="ECO:0000256" key="2">
    <source>
        <dbReference type="ARBA" id="ARBA00022527"/>
    </source>
</evidence>
<dbReference type="SUPFAM" id="SSF56112">
    <property type="entry name" value="Protein kinase-like (PK-like)"/>
    <property type="match status" value="1"/>
</dbReference>
<evidence type="ECO:0000256" key="4">
    <source>
        <dbReference type="ARBA" id="ARBA00022741"/>
    </source>
</evidence>
<keyword evidence="6 9" id="KW-0067">ATP-binding</keyword>
<evidence type="ECO:0000256" key="6">
    <source>
        <dbReference type="ARBA" id="ARBA00022840"/>
    </source>
</evidence>
<comment type="similarity">
    <text evidence="10">Belongs to the protein kinase superfamily.</text>
</comment>
<feature type="domain" description="Protein kinase" evidence="11">
    <location>
        <begin position="105"/>
        <end position="376"/>
    </location>
</feature>
<keyword evidence="13" id="KW-1185">Reference proteome</keyword>
<organism evidence="12 13">
    <name type="scientific">Penicillium brevicompactum</name>
    <dbReference type="NCBI Taxonomy" id="5074"/>
    <lineage>
        <taxon>Eukaryota</taxon>
        <taxon>Fungi</taxon>
        <taxon>Dikarya</taxon>
        <taxon>Ascomycota</taxon>
        <taxon>Pezizomycotina</taxon>
        <taxon>Eurotiomycetes</taxon>
        <taxon>Eurotiomycetidae</taxon>
        <taxon>Eurotiales</taxon>
        <taxon>Aspergillaceae</taxon>
        <taxon>Penicillium</taxon>
    </lineage>
</organism>
<evidence type="ECO:0000256" key="5">
    <source>
        <dbReference type="ARBA" id="ARBA00022777"/>
    </source>
</evidence>
<dbReference type="AlphaFoldDB" id="A0A9W9UMW9"/>
<dbReference type="Pfam" id="PF00069">
    <property type="entry name" value="Pkinase"/>
    <property type="match status" value="1"/>
</dbReference>
<evidence type="ECO:0000259" key="11">
    <source>
        <dbReference type="PROSITE" id="PS50011"/>
    </source>
</evidence>
<dbReference type="PROSITE" id="PS50011">
    <property type="entry name" value="PROTEIN_KINASE_DOM"/>
    <property type="match status" value="1"/>
</dbReference>
<protein>
    <recommendedName>
        <fullName evidence="1">non-specific serine/threonine protein kinase</fullName>
        <ecNumber evidence="1">2.7.11.1</ecNumber>
    </recommendedName>
</protein>
<comment type="catalytic activity">
    <reaction evidence="8">
        <text>L-seryl-[protein] + ATP = O-phospho-L-seryl-[protein] + ADP + H(+)</text>
        <dbReference type="Rhea" id="RHEA:17989"/>
        <dbReference type="Rhea" id="RHEA-COMP:9863"/>
        <dbReference type="Rhea" id="RHEA-COMP:11604"/>
        <dbReference type="ChEBI" id="CHEBI:15378"/>
        <dbReference type="ChEBI" id="CHEBI:29999"/>
        <dbReference type="ChEBI" id="CHEBI:30616"/>
        <dbReference type="ChEBI" id="CHEBI:83421"/>
        <dbReference type="ChEBI" id="CHEBI:456216"/>
        <dbReference type="EC" id="2.7.11.1"/>
    </reaction>
</comment>
<feature type="binding site" evidence="9">
    <location>
        <position position="139"/>
    </location>
    <ligand>
        <name>ATP</name>
        <dbReference type="ChEBI" id="CHEBI:30616"/>
    </ligand>
</feature>
<accession>A0A9W9UMW9</accession>
<comment type="catalytic activity">
    <reaction evidence="7">
        <text>L-threonyl-[protein] + ATP = O-phospho-L-threonyl-[protein] + ADP + H(+)</text>
        <dbReference type="Rhea" id="RHEA:46608"/>
        <dbReference type="Rhea" id="RHEA-COMP:11060"/>
        <dbReference type="Rhea" id="RHEA-COMP:11605"/>
        <dbReference type="ChEBI" id="CHEBI:15378"/>
        <dbReference type="ChEBI" id="CHEBI:30013"/>
        <dbReference type="ChEBI" id="CHEBI:30616"/>
        <dbReference type="ChEBI" id="CHEBI:61977"/>
        <dbReference type="ChEBI" id="CHEBI:456216"/>
        <dbReference type="EC" id="2.7.11.1"/>
    </reaction>
</comment>
<dbReference type="GO" id="GO:0004674">
    <property type="term" value="F:protein serine/threonine kinase activity"/>
    <property type="evidence" value="ECO:0007669"/>
    <property type="project" value="UniProtKB-KW"/>
</dbReference>
<dbReference type="SMART" id="SM00220">
    <property type="entry name" value="S_TKc"/>
    <property type="match status" value="1"/>
</dbReference>
<keyword evidence="5 12" id="KW-0418">Kinase</keyword>
<evidence type="ECO:0000256" key="1">
    <source>
        <dbReference type="ARBA" id="ARBA00012513"/>
    </source>
</evidence>
<evidence type="ECO:0000256" key="9">
    <source>
        <dbReference type="PROSITE-ProRule" id="PRU10141"/>
    </source>
</evidence>
<keyword evidence="2 10" id="KW-0723">Serine/threonine-protein kinase</keyword>
<dbReference type="Proteomes" id="UP001148299">
    <property type="component" value="Unassembled WGS sequence"/>
</dbReference>
<dbReference type="Gene3D" id="1.10.510.10">
    <property type="entry name" value="Transferase(Phosphotransferase) domain 1"/>
    <property type="match status" value="1"/>
</dbReference>
<sequence length="390" mass="45064">MEVLAIADAIILKYLELPSTLKKRVFGNGRFMLENGDHCHFLRPLSSKRLFREENRKTNWRYLKRIITKACSQPSADSEWKQWMENQQTGVVAGENMALLAQKYGDICDILGHGSFGAVFLSHKIQEWNPNIHRFYALKVFRREAQTTETAYQRRVESEFYISSSLQHQNIVRTFELLRIGNDSFCECLEYCSGGDLHSLVATSGQLEESEADCFFKQLMRGVNYIHEMGIAHRDLKPENLLLSSNGCLKISDFGSAECFRLGWENQVHMSRTRRGSRPFVSPEQYLCEEFDPRSVDIWAAAMTYLVMRTGRIPWKIATDQDESFRDYVADRIVGKGHFFMEEICNTANRRVIYSMLDIENMRRPIANEILDSRWLQETKTCTAAGSSPL</sequence>
<dbReference type="GO" id="GO:0005829">
    <property type="term" value="C:cytosol"/>
    <property type="evidence" value="ECO:0007669"/>
    <property type="project" value="TreeGrafter"/>
</dbReference>
<keyword evidence="3" id="KW-0808">Transferase</keyword>
<comment type="caution">
    <text evidence="12">The sequence shown here is derived from an EMBL/GenBank/DDBJ whole genome shotgun (WGS) entry which is preliminary data.</text>
</comment>
<proteinExistence type="inferred from homology"/>
<dbReference type="InterPro" id="IPR011009">
    <property type="entry name" value="Kinase-like_dom_sf"/>
</dbReference>
<gene>
    <name evidence="12" type="ORF">N7541_009201</name>
</gene>
<evidence type="ECO:0000256" key="7">
    <source>
        <dbReference type="ARBA" id="ARBA00047899"/>
    </source>
</evidence>
<dbReference type="GO" id="GO:0005524">
    <property type="term" value="F:ATP binding"/>
    <property type="evidence" value="ECO:0007669"/>
    <property type="project" value="UniProtKB-UniRule"/>
</dbReference>